<protein>
    <recommendedName>
        <fullName evidence="6">Ribosomal RNA small subunit methyltransferase H</fullName>
        <ecNumber evidence="6">2.1.1.199</ecNumber>
    </recommendedName>
    <alternativeName>
        <fullName evidence="6">16S rRNA m(4)C1402 methyltransferase</fullName>
    </alternativeName>
    <alternativeName>
        <fullName evidence="6">rRNA (cytosine-N(4)-)-methyltransferase RsmH</fullName>
    </alternativeName>
</protein>
<keyword evidence="2 6" id="KW-0698">rRNA processing</keyword>
<comment type="function">
    <text evidence="6">Specifically methylates the N4 position of cytidine in position 1402 (C1402) of 16S rRNA.</text>
</comment>
<dbReference type="Gene3D" id="3.40.50.150">
    <property type="entry name" value="Vaccinia Virus protein VP39"/>
    <property type="match status" value="1"/>
</dbReference>
<evidence type="ECO:0000313" key="7">
    <source>
        <dbReference type="EMBL" id="HEA86906.1"/>
    </source>
</evidence>
<dbReference type="PIRSF" id="PIRSF004486">
    <property type="entry name" value="MraW"/>
    <property type="match status" value="1"/>
</dbReference>
<dbReference type="InterPro" id="IPR029063">
    <property type="entry name" value="SAM-dependent_MTases_sf"/>
</dbReference>
<comment type="caution">
    <text evidence="7">The sequence shown here is derived from an EMBL/GenBank/DDBJ whole genome shotgun (WGS) entry which is preliminary data.</text>
</comment>
<dbReference type="InterPro" id="IPR023397">
    <property type="entry name" value="SAM-dep_MeTrfase_MraW_recog"/>
</dbReference>
<dbReference type="GO" id="GO:0005737">
    <property type="term" value="C:cytoplasm"/>
    <property type="evidence" value="ECO:0007669"/>
    <property type="project" value="UniProtKB-SubCell"/>
</dbReference>
<comment type="catalytic activity">
    <reaction evidence="6">
        <text>cytidine(1402) in 16S rRNA + S-adenosyl-L-methionine = N(4)-methylcytidine(1402) in 16S rRNA + S-adenosyl-L-homocysteine + H(+)</text>
        <dbReference type="Rhea" id="RHEA:42928"/>
        <dbReference type="Rhea" id="RHEA-COMP:10286"/>
        <dbReference type="Rhea" id="RHEA-COMP:10287"/>
        <dbReference type="ChEBI" id="CHEBI:15378"/>
        <dbReference type="ChEBI" id="CHEBI:57856"/>
        <dbReference type="ChEBI" id="CHEBI:59789"/>
        <dbReference type="ChEBI" id="CHEBI:74506"/>
        <dbReference type="ChEBI" id="CHEBI:82748"/>
        <dbReference type="EC" id="2.1.1.199"/>
    </reaction>
</comment>
<dbReference type="EC" id="2.1.1.199" evidence="6"/>
<evidence type="ECO:0000256" key="4">
    <source>
        <dbReference type="ARBA" id="ARBA00022679"/>
    </source>
</evidence>
<comment type="similarity">
    <text evidence="1 6">Belongs to the methyltransferase superfamily. RsmH family.</text>
</comment>
<evidence type="ECO:0000256" key="2">
    <source>
        <dbReference type="ARBA" id="ARBA00022552"/>
    </source>
</evidence>
<accession>A0A7C1SCI3</accession>
<evidence type="ECO:0000256" key="1">
    <source>
        <dbReference type="ARBA" id="ARBA00010396"/>
    </source>
</evidence>
<name>A0A7C1SCI3_UNCW3</name>
<feature type="binding site" evidence="6">
    <location>
        <position position="130"/>
    </location>
    <ligand>
        <name>S-adenosyl-L-methionine</name>
        <dbReference type="ChEBI" id="CHEBI:59789"/>
    </ligand>
</feature>
<dbReference type="SUPFAM" id="SSF81799">
    <property type="entry name" value="Putative methyltransferase TM0872, insert domain"/>
    <property type="match status" value="1"/>
</dbReference>
<keyword evidence="3 6" id="KW-0489">Methyltransferase</keyword>
<keyword evidence="4 6" id="KW-0808">Transferase</keyword>
<evidence type="ECO:0000313" key="8">
    <source>
        <dbReference type="EMBL" id="HFJ53405.1"/>
    </source>
</evidence>
<sequence length="334" mass="37576">MSVTTEHVPVLVEKVVSLLRPCLGVGTVIDATAGGGGHLWALAQEMQKLIPVGKQRCRLIGIDIDATALRFAQSRLSDFGCTFIREMAGVSSPVGCNQLSMILLIQANYVNMAEVVERLGISPVSGVLMDLGLSSYQLRPERGFSFEADGPLDMRFDQQSSKPTAREILQEASINDLYSWFRVYADEPMAGRISRQIYAARKDIRTTGDLVKVVEKVIPPRRLKKTLARIFQALRIVVNNEIENLRLGLKAAIRLLMPGGRLVVICYQSGEDRCFKEMYREHRGELLLLTRKPLYPDADEVFANPRARSARLRAVEKTEVAQDKRNNNYVWRRE</sequence>
<dbReference type="PANTHER" id="PTHR11265:SF0">
    <property type="entry name" value="12S RRNA N4-METHYLCYTIDINE METHYLTRANSFERASE"/>
    <property type="match status" value="1"/>
</dbReference>
<dbReference type="GO" id="GO:0070475">
    <property type="term" value="P:rRNA base methylation"/>
    <property type="evidence" value="ECO:0007669"/>
    <property type="project" value="UniProtKB-UniRule"/>
</dbReference>
<dbReference type="AlphaFoldDB" id="A0A7C1SCI3"/>
<dbReference type="InterPro" id="IPR002903">
    <property type="entry name" value="RsmH"/>
</dbReference>
<evidence type="ECO:0000256" key="3">
    <source>
        <dbReference type="ARBA" id="ARBA00022603"/>
    </source>
</evidence>
<keyword evidence="5 6" id="KW-0949">S-adenosyl-L-methionine</keyword>
<proteinExistence type="inferred from homology"/>
<dbReference type="NCBIfam" id="TIGR00006">
    <property type="entry name" value="16S rRNA (cytosine(1402)-N(4))-methyltransferase RsmH"/>
    <property type="match status" value="1"/>
</dbReference>
<evidence type="ECO:0000256" key="6">
    <source>
        <dbReference type="HAMAP-Rule" id="MF_01007"/>
    </source>
</evidence>
<dbReference type="EMBL" id="DSLG01000003">
    <property type="protein sequence ID" value="HEA86906.1"/>
    <property type="molecule type" value="Genomic_DNA"/>
</dbReference>
<dbReference type="GO" id="GO:0071424">
    <property type="term" value="F:rRNA (cytosine-N4-)-methyltransferase activity"/>
    <property type="evidence" value="ECO:0007669"/>
    <property type="project" value="UniProtKB-UniRule"/>
</dbReference>
<evidence type="ECO:0000256" key="5">
    <source>
        <dbReference type="ARBA" id="ARBA00022691"/>
    </source>
</evidence>
<comment type="subcellular location">
    <subcellularLocation>
        <location evidence="6">Cytoplasm</location>
    </subcellularLocation>
</comment>
<feature type="binding site" evidence="6">
    <location>
        <position position="137"/>
    </location>
    <ligand>
        <name>S-adenosyl-L-methionine</name>
        <dbReference type="ChEBI" id="CHEBI:59789"/>
    </ligand>
</feature>
<feature type="binding site" evidence="6">
    <location>
        <position position="109"/>
    </location>
    <ligand>
        <name>S-adenosyl-L-methionine</name>
        <dbReference type="ChEBI" id="CHEBI:59789"/>
    </ligand>
</feature>
<reference evidence="7" key="1">
    <citation type="journal article" date="2020" name="mSystems">
        <title>Genome- and Community-Level Interaction Insights into Carbon Utilization and Element Cycling Functions of Hydrothermarchaeota in Hydrothermal Sediment.</title>
        <authorList>
            <person name="Zhou Z."/>
            <person name="Liu Y."/>
            <person name="Xu W."/>
            <person name="Pan J."/>
            <person name="Luo Z.H."/>
            <person name="Li M."/>
        </authorList>
    </citation>
    <scope>NUCLEOTIDE SEQUENCE [LARGE SCALE GENOMIC DNA]</scope>
    <source>
        <strain evidence="7">SpSt-265</strain>
        <strain evidence="8">SpSt-465</strain>
    </source>
</reference>
<dbReference type="EMBL" id="DSTU01000003">
    <property type="protein sequence ID" value="HFJ53405.1"/>
    <property type="molecule type" value="Genomic_DNA"/>
</dbReference>
<organism evidence="7">
    <name type="scientific">candidate division WOR-3 bacterium</name>
    <dbReference type="NCBI Taxonomy" id="2052148"/>
    <lineage>
        <taxon>Bacteria</taxon>
        <taxon>Bacteria division WOR-3</taxon>
    </lineage>
</organism>
<dbReference type="Gene3D" id="1.10.150.170">
    <property type="entry name" value="Putative methyltransferase TM0872, insert domain"/>
    <property type="match status" value="1"/>
</dbReference>
<feature type="binding site" evidence="6">
    <location>
        <begin position="36"/>
        <end position="38"/>
    </location>
    <ligand>
        <name>S-adenosyl-L-methionine</name>
        <dbReference type="ChEBI" id="CHEBI:59789"/>
    </ligand>
</feature>
<feature type="binding site" evidence="6">
    <location>
        <position position="63"/>
    </location>
    <ligand>
        <name>S-adenosyl-L-methionine</name>
        <dbReference type="ChEBI" id="CHEBI:59789"/>
    </ligand>
</feature>
<keyword evidence="6" id="KW-0963">Cytoplasm</keyword>
<dbReference type="HAMAP" id="MF_01007">
    <property type="entry name" value="16SrRNA_methyltr_H"/>
    <property type="match status" value="1"/>
</dbReference>
<gene>
    <name evidence="6 7" type="primary">rsmH</name>
    <name evidence="7" type="ORF">ENP94_02725</name>
    <name evidence="8" type="ORF">ENS16_01780</name>
</gene>
<dbReference type="SUPFAM" id="SSF53335">
    <property type="entry name" value="S-adenosyl-L-methionine-dependent methyltransferases"/>
    <property type="match status" value="1"/>
</dbReference>
<dbReference type="PANTHER" id="PTHR11265">
    <property type="entry name" value="S-ADENOSYL-METHYLTRANSFERASE MRAW"/>
    <property type="match status" value="1"/>
</dbReference>
<dbReference type="Pfam" id="PF01795">
    <property type="entry name" value="Methyltransf_5"/>
    <property type="match status" value="1"/>
</dbReference>